<dbReference type="EMBL" id="QKLU01000003">
    <property type="protein sequence ID" value="PYF74922.1"/>
    <property type="molecule type" value="Genomic_DNA"/>
</dbReference>
<organism evidence="1 2">
    <name type="scientific">Pedobacter nutrimenti</name>
    <dbReference type="NCBI Taxonomy" id="1241337"/>
    <lineage>
        <taxon>Bacteria</taxon>
        <taxon>Pseudomonadati</taxon>
        <taxon>Bacteroidota</taxon>
        <taxon>Sphingobacteriia</taxon>
        <taxon>Sphingobacteriales</taxon>
        <taxon>Sphingobacteriaceae</taxon>
        <taxon>Pedobacter</taxon>
    </lineage>
</organism>
<evidence type="ECO:0000313" key="2">
    <source>
        <dbReference type="Proteomes" id="UP000248198"/>
    </source>
</evidence>
<evidence type="ECO:0000313" key="1">
    <source>
        <dbReference type="EMBL" id="PYF74922.1"/>
    </source>
</evidence>
<dbReference type="Proteomes" id="UP000248198">
    <property type="component" value="Unassembled WGS sequence"/>
</dbReference>
<comment type="caution">
    <text evidence="1">The sequence shown here is derived from an EMBL/GenBank/DDBJ whole genome shotgun (WGS) entry which is preliminary data.</text>
</comment>
<sequence>MQYEFHRTVVSMPGATLFAIQQLNVMKRVLIFPKDVIRITGFSLRKSQLLIQQIRSLLKKKPLQYLTVKEFAHFMGLDPNEIEIL</sequence>
<gene>
    <name evidence="1" type="ORF">B0O44_103368</name>
</gene>
<accession>A0A318UEU9</accession>
<protein>
    <submittedName>
        <fullName evidence="1">Uncharacterized protein</fullName>
    </submittedName>
</protein>
<keyword evidence="2" id="KW-1185">Reference proteome</keyword>
<proteinExistence type="predicted"/>
<dbReference type="AlphaFoldDB" id="A0A318UEU9"/>
<reference evidence="1 2" key="1">
    <citation type="submission" date="2018-06" db="EMBL/GenBank/DDBJ databases">
        <title>Genomic Encyclopedia of Archaeal and Bacterial Type Strains, Phase II (KMG-II): from individual species to whole genera.</title>
        <authorList>
            <person name="Goeker M."/>
        </authorList>
    </citation>
    <scope>NUCLEOTIDE SEQUENCE [LARGE SCALE GENOMIC DNA]</scope>
    <source>
        <strain evidence="1 2">DSM 27372</strain>
    </source>
</reference>
<name>A0A318UEU9_9SPHI</name>